<dbReference type="InterPro" id="IPR041712">
    <property type="entry name" value="DHPS-like_MBL-fold"/>
</dbReference>
<dbReference type="PANTHER" id="PTHR13754:SF13">
    <property type="entry name" value="METALLO-BETA-LACTAMASE SUPERFAMILY PROTEIN (AFU_ORTHOLOGUE AFUA_3G07630)"/>
    <property type="match status" value="1"/>
</dbReference>
<proteinExistence type="predicted"/>
<evidence type="ECO:0000259" key="1">
    <source>
        <dbReference type="SMART" id="SM00849"/>
    </source>
</evidence>
<dbReference type="SUPFAM" id="SSF56281">
    <property type="entry name" value="Metallo-hydrolase/oxidoreductase"/>
    <property type="match status" value="1"/>
</dbReference>
<dbReference type="Proteomes" id="UP000006835">
    <property type="component" value="Chromosome"/>
</dbReference>
<dbReference type="Pfam" id="PF00753">
    <property type="entry name" value="Lactamase_B"/>
    <property type="match status" value="1"/>
</dbReference>
<dbReference type="PANTHER" id="PTHR13754">
    <property type="entry name" value="METALLO-BETA-LACTAMASE SUPERFAMILY PROTEIN"/>
    <property type="match status" value="1"/>
</dbReference>
<dbReference type="PATRIC" id="fig|632348.3.peg.2262"/>
<sequence>MKAKILVNNWTFKGGYLAEHGLSILIEKDDKKILFDCGQTNAIVKNIEKMGVGFDFDAVVLSHAHYDHTGGLKFLIERTDCNIWVHNGFFEKKFANREGEYKFIGENFERFDMARFKVVNEDVYEIFDGIFVVNVTSGKESNEFYILKDGRFQSDLFLEEQSLVVKEDDKLILIVGCSHNGIENIIEKVEKCFSQSIFAVIGGFHSKNFQKDDFKRLCQFFKEKRIYKLVPLHCSGTEALIYFGNELANKLKVCGVGDVIEISS</sequence>
<feature type="domain" description="Metallo-beta-lactamase" evidence="1">
    <location>
        <begin position="20"/>
        <end position="179"/>
    </location>
</feature>
<evidence type="ECO:0000313" key="3">
    <source>
        <dbReference type="Proteomes" id="UP000006835"/>
    </source>
</evidence>
<dbReference type="OrthoDB" id="9803916at2"/>
<reference key="1">
    <citation type="submission" date="2010-11" db="EMBL/GenBank/DDBJ databases">
        <title>Complete sequence of Caldicellulosiruptor kronotskyensis 2002.</title>
        <authorList>
            <consortium name="US DOE Joint Genome Institute"/>
            <person name="Lucas S."/>
            <person name="Copeland A."/>
            <person name="Lapidus A."/>
            <person name="Cheng J.-F."/>
            <person name="Bruce D."/>
            <person name="Goodwin L."/>
            <person name="Pitluck S."/>
            <person name="Davenport K."/>
            <person name="Detter J.C."/>
            <person name="Han C."/>
            <person name="Tapia R."/>
            <person name="Land M."/>
            <person name="Hauser L."/>
            <person name="Jeffries C."/>
            <person name="Kyrpides N."/>
            <person name="Ivanova N."/>
            <person name="Mikhailova N."/>
            <person name="Blumer-Schuette S.E."/>
            <person name="Kelly R.M."/>
            <person name="Woyke T."/>
        </authorList>
    </citation>
    <scope>NUCLEOTIDE SEQUENCE</scope>
    <source>
        <strain>2002</strain>
    </source>
</reference>
<dbReference type="InterPro" id="IPR036866">
    <property type="entry name" value="RibonucZ/Hydroxyglut_hydro"/>
</dbReference>
<dbReference type="InterPro" id="IPR001279">
    <property type="entry name" value="Metallo-B-lactamas"/>
</dbReference>
<protein>
    <submittedName>
        <fullName evidence="2">Beta-lactamase domain protein</fullName>
    </submittedName>
</protein>
<dbReference type="RefSeq" id="WP_013431060.1">
    <property type="nucleotide sequence ID" value="NC_014720.1"/>
</dbReference>
<dbReference type="AlphaFoldDB" id="E4SGW3"/>
<dbReference type="HOGENOM" id="CLU_036012_0_0_9"/>
<dbReference type="Gene3D" id="3.60.15.10">
    <property type="entry name" value="Ribonuclease Z/Hydroxyacylglutathione hydrolase-like"/>
    <property type="match status" value="1"/>
</dbReference>
<dbReference type="SMART" id="SM00849">
    <property type="entry name" value="Lactamase_B"/>
    <property type="match status" value="1"/>
</dbReference>
<dbReference type="EMBL" id="CP002330">
    <property type="protein sequence ID" value="ADQ46988.1"/>
    <property type="molecule type" value="Genomic_DNA"/>
</dbReference>
<dbReference type="CDD" id="cd07713">
    <property type="entry name" value="DHPS-like_MBL-fold"/>
    <property type="match status" value="1"/>
</dbReference>
<evidence type="ECO:0000313" key="2">
    <source>
        <dbReference type="EMBL" id="ADQ46988.1"/>
    </source>
</evidence>
<keyword evidence="3" id="KW-1185">Reference proteome</keyword>
<reference evidence="2 3" key="2">
    <citation type="journal article" date="2011" name="J. Bacteriol.">
        <title>Complete genome sequences for the anaerobic, extremely thermophilic plant biomass-degrading bacteria Caldicellulosiruptor hydrothermalis, Caldicellulosiruptor kristjanssonii, Caldicellulosiruptor kronotskyensis, Caldicellulosiruptor owensenis, and Caldicellulosiruptor lactoaceticus.</title>
        <authorList>
            <person name="Blumer-Schuette S.E."/>
            <person name="Ozdemir I."/>
            <person name="Mistry D."/>
            <person name="Lucas S."/>
            <person name="Lapidus A."/>
            <person name="Cheng J.F."/>
            <person name="Goodwin L.A."/>
            <person name="Pitluck S."/>
            <person name="Land M.L."/>
            <person name="Hauser L.J."/>
            <person name="Woyke T."/>
            <person name="Mikhailova N."/>
            <person name="Pati A."/>
            <person name="Kyrpides N.C."/>
            <person name="Ivanova N."/>
            <person name="Detter J.C."/>
            <person name="Walston-Davenport K."/>
            <person name="Han S."/>
            <person name="Adams M.W."/>
            <person name="Kelly R.M."/>
        </authorList>
    </citation>
    <scope>NUCLEOTIDE SEQUENCE [LARGE SCALE GENOMIC DNA]</scope>
    <source>
        <strain evidence="3">DSM 18902 / VKM B-2412 / 2002</strain>
    </source>
</reference>
<dbReference type="KEGG" id="ckn:Calkro_2147"/>
<organism evidence="2 3">
    <name type="scientific">Caldicellulosiruptor kronotskyensis (strain DSM 18902 / VKM B-2412 / 2002)</name>
    <dbReference type="NCBI Taxonomy" id="632348"/>
    <lineage>
        <taxon>Bacteria</taxon>
        <taxon>Bacillati</taxon>
        <taxon>Bacillota</taxon>
        <taxon>Bacillota incertae sedis</taxon>
        <taxon>Caldicellulosiruptorales</taxon>
        <taxon>Caldicellulosiruptoraceae</taxon>
        <taxon>Caldicellulosiruptor</taxon>
    </lineage>
</organism>
<accession>E4SGW3</accession>
<dbReference type="GO" id="GO:0016740">
    <property type="term" value="F:transferase activity"/>
    <property type="evidence" value="ECO:0007669"/>
    <property type="project" value="TreeGrafter"/>
</dbReference>
<gene>
    <name evidence="2" type="ordered locus">Calkro_2147</name>
</gene>
<name>E4SGW3_CALK2</name>
<dbReference type="InterPro" id="IPR052926">
    <property type="entry name" value="Metallo-beta-lactamase_dom"/>
</dbReference>